<dbReference type="AlphaFoldDB" id="A0A917DWB1"/>
<keyword evidence="3" id="KW-1185">Reference proteome</keyword>
<evidence type="ECO:0000313" key="3">
    <source>
        <dbReference type="Proteomes" id="UP000612349"/>
    </source>
</evidence>
<organism evidence="2 3">
    <name type="scientific">Croceicoccus mobilis</name>
    <dbReference type="NCBI Taxonomy" id="1703339"/>
    <lineage>
        <taxon>Bacteria</taxon>
        <taxon>Pseudomonadati</taxon>
        <taxon>Pseudomonadota</taxon>
        <taxon>Alphaproteobacteria</taxon>
        <taxon>Sphingomonadales</taxon>
        <taxon>Erythrobacteraceae</taxon>
        <taxon>Croceicoccus</taxon>
    </lineage>
</organism>
<comment type="caution">
    <text evidence="2">The sequence shown here is derived from an EMBL/GenBank/DDBJ whole genome shotgun (WGS) entry which is preliminary data.</text>
</comment>
<proteinExistence type="predicted"/>
<dbReference type="EMBL" id="BMIP01000005">
    <property type="protein sequence ID" value="GGD73808.1"/>
    <property type="molecule type" value="Genomic_DNA"/>
</dbReference>
<dbReference type="Proteomes" id="UP000612349">
    <property type="component" value="Unassembled WGS sequence"/>
</dbReference>
<protein>
    <submittedName>
        <fullName evidence="2">Uncharacterized protein</fullName>
    </submittedName>
</protein>
<reference evidence="2" key="2">
    <citation type="submission" date="2020-09" db="EMBL/GenBank/DDBJ databases">
        <authorList>
            <person name="Sun Q."/>
            <person name="Zhou Y."/>
        </authorList>
    </citation>
    <scope>NUCLEOTIDE SEQUENCE</scope>
    <source>
        <strain evidence="2">CGMCC 1.15360</strain>
    </source>
</reference>
<evidence type="ECO:0000256" key="1">
    <source>
        <dbReference type="SAM" id="MobiDB-lite"/>
    </source>
</evidence>
<evidence type="ECO:0000313" key="2">
    <source>
        <dbReference type="EMBL" id="GGD73808.1"/>
    </source>
</evidence>
<sequence length="146" mass="15899">MSVIIISWIFRRLLKAGVPEEWADRLAKPLLIAGLVLLGIVCAIGAVQLHDRGVIDDYEKDRAIASIEATDKAAEQRARDEIENFKQEQEMRDAIDAAPESDVPLHPAISAAVCLQLRPSERERTPACRSAGGDGAGTRSIKRSGN</sequence>
<accession>A0A917DWB1</accession>
<feature type="region of interest" description="Disordered" evidence="1">
    <location>
        <begin position="122"/>
        <end position="146"/>
    </location>
</feature>
<name>A0A917DWB1_9SPHN</name>
<gene>
    <name evidence="2" type="ORF">GCM10010990_24280</name>
</gene>
<dbReference type="RefSeq" id="WP_066777152.1">
    <property type="nucleotide sequence ID" value="NZ_BMIP01000005.1"/>
</dbReference>
<reference evidence="2" key="1">
    <citation type="journal article" date="2014" name="Int. J. Syst. Evol. Microbiol.">
        <title>Complete genome sequence of Corynebacterium casei LMG S-19264T (=DSM 44701T), isolated from a smear-ripened cheese.</title>
        <authorList>
            <consortium name="US DOE Joint Genome Institute (JGI-PGF)"/>
            <person name="Walter F."/>
            <person name="Albersmeier A."/>
            <person name="Kalinowski J."/>
            <person name="Ruckert C."/>
        </authorList>
    </citation>
    <scope>NUCLEOTIDE SEQUENCE</scope>
    <source>
        <strain evidence="2">CGMCC 1.15360</strain>
    </source>
</reference>